<evidence type="ECO:0000313" key="3">
    <source>
        <dbReference type="Proteomes" id="UP000266177"/>
    </source>
</evidence>
<evidence type="ECO:0000313" key="2">
    <source>
        <dbReference type="EMBL" id="RJG24550.1"/>
    </source>
</evidence>
<feature type="signal peptide" evidence="1">
    <location>
        <begin position="1"/>
        <end position="24"/>
    </location>
</feature>
<name>A0A3A3H4Z7_PANTH</name>
<feature type="chain" id="PRO_5038929596" evidence="1">
    <location>
        <begin position="25"/>
        <end position="166"/>
    </location>
</feature>
<dbReference type="AlphaFoldDB" id="A0A3A3H4Z7"/>
<protein>
    <submittedName>
        <fullName evidence="2">Type IV secretion system protein VirB6</fullName>
    </submittedName>
</protein>
<gene>
    <name evidence="2" type="ORF">DQX05_09510</name>
</gene>
<dbReference type="OrthoDB" id="2083243at2"/>
<dbReference type="Proteomes" id="UP000266177">
    <property type="component" value="Unassembled WGS sequence"/>
</dbReference>
<keyword evidence="1" id="KW-0732">Signal</keyword>
<proteinExistence type="predicted"/>
<evidence type="ECO:0000256" key="1">
    <source>
        <dbReference type="SAM" id="SignalP"/>
    </source>
</evidence>
<sequence>MISQAIRAAAAALLIGIFAWTAAAGAFPAEFEPGNTAPSSKVPPVQLFDMQQERIIKTIPNQEEHQAAAREWLQSVTGLAPQMTLDSRCGYIVRIPLEAPVEIKLPPGPLKTKDVFLIYCPDKDPLLLVFSEQRKPFLLRISSNVKPFMQKLLAPASPRQVTPSSN</sequence>
<comment type="caution">
    <text evidence="2">The sequence shown here is derived from an EMBL/GenBank/DDBJ whole genome shotgun (WGS) entry which is preliminary data.</text>
</comment>
<dbReference type="RefSeq" id="WP_119792996.1">
    <property type="nucleotide sequence ID" value="NZ_QYZD01000006.1"/>
</dbReference>
<organism evidence="2 3">
    <name type="scientific">Paenibacillus thiaminolyticus</name>
    <name type="common">Bacillus thiaminolyticus</name>
    <dbReference type="NCBI Taxonomy" id="49283"/>
    <lineage>
        <taxon>Bacteria</taxon>
        <taxon>Bacillati</taxon>
        <taxon>Bacillota</taxon>
        <taxon>Bacilli</taxon>
        <taxon>Bacillales</taxon>
        <taxon>Paenibacillaceae</taxon>
        <taxon>Paenibacillus</taxon>
    </lineage>
</organism>
<dbReference type="EMBL" id="QYZD01000006">
    <property type="protein sequence ID" value="RJG24550.1"/>
    <property type="molecule type" value="Genomic_DNA"/>
</dbReference>
<reference evidence="2 3" key="1">
    <citation type="submission" date="2018-09" db="EMBL/GenBank/DDBJ databases">
        <title>Paenibacillus SK2017-BO5.</title>
        <authorList>
            <person name="Piskunova J.V."/>
            <person name="Dubiley S.A."/>
            <person name="Severinov K.V."/>
        </authorList>
    </citation>
    <scope>NUCLEOTIDE SEQUENCE [LARGE SCALE GENOMIC DNA]</scope>
    <source>
        <strain evidence="2 3">BO5</strain>
    </source>
</reference>
<accession>A0A3A3H4Z7</accession>